<dbReference type="Pfam" id="PF18075">
    <property type="entry name" value="FtsX_ECD"/>
    <property type="match status" value="1"/>
</dbReference>
<dbReference type="InterPro" id="IPR003838">
    <property type="entry name" value="ABC3_permease_C"/>
</dbReference>
<evidence type="ECO:0000256" key="8">
    <source>
        <dbReference type="ARBA" id="ARBA00023136"/>
    </source>
</evidence>
<feature type="transmembrane region" description="Helical" evidence="11">
    <location>
        <begin position="177"/>
        <end position="204"/>
    </location>
</feature>
<dbReference type="PROSITE" id="PS51257">
    <property type="entry name" value="PROKAR_LIPOPROTEIN"/>
    <property type="match status" value="1"/>
</dbReference>
<evidence type="ECO:0000259" key="12">
    <source>
        <dbReference type="Pfam" id="PF02687"/>
    </source>
</evidence>
<dbReference type="Gene3D" id="3.30.70.3040">
    <property type="match status" value="1"/>
</dbReference>
<dbReference type="NCBIfam" id="NF038347">
    <property type="entry name" value="FtsX_Gpos"/>
    <property type="match status" value="1"/>
</dbReference>
<dbReference type="PANTHER" id="PTHR47755">
    <property type="entry name" value="CELL DIVISION PROTEIN FTSX"/>
    <property type="match status" value="1"/>
</dbReference>
<keyword evidence="15" id="KW-1185">Reference proteome</keyword>
<evidence type="ECO:0000256" key="4">
    <source>
        <dbReference type="ARBA" id="ARBA00022475"/>
    </source>
</evidence>
<feature type="transmembrane region" description="Helical" evidence="11">
    <location>
        <begin position="278"/>
        <end position="299"/>
    </location>
</feature>
<dbReference type="EMBL" id="SDKC01000001">
    <property type="protein sequence ID" value="RXS75872.1"/>
    <property type="molecule type" value="Genomic_DNA"/>
</dbReference>
<name>A0A4Q1RJI5_9FIRM</name>
<evidence type="ECO:0000256" key="11">
    <source>
        <dbReference type="SAM" id="Phobius"/>
    </source>
</evidence>
<dbReference type="Proteomes" id="UP000290106">
    <property type="component" value="Unassembled WGS sequence"/>
</dbReference>
<dbReference type="PIRSF" id="PIRSF003097">
    <property type="entry name" value="FtsX"/>
    <property type="match status" value="1"/>
</dbReference>
<comment type="caution">
    <text evidence="14">The sequence shown here is derived from an EMBL/GenBank/DDBJ whole genome shotgun (WGS) entry which is preliminary data.</text>
</comment>
<reference evidence="14 15" key="1">
    <citation type="submission" date="2019-01" db="EMBL/GenBank/DDBJ databases">
        <title>Blautia sp. nov. KGMB01111 isolated human feces.</title>
        <authorList>
            <person name="Park J.-E."/>
            <person name="Kim J.-S."/>
            <person name="Park S.-H."/>
        </authorList>
    </citation>
    <scope>NUCLEOTIDE SEQUENCE [LARGE SCALE GENOMIC DNA]</scope>
    <source>
        <strain evidence="14 15">KGMB01111</strain>
    </source>
</reference>
<evidence type="ECO:0000256" key="5">
    <source>
        <dbReference type="ARBA" id="ARBA00022618"/>
    </source>
</evidence>
<evidence type="ECO:0000313" key="15">
    <source>
        <dbReference type="Proteomes" id="UP000290106"/>
    </source>
</evidence>
<evidence type="ECO:0000256" key="7">
    <source>
        <dbReference type="ARBA" id="ARBA00022989"/>
    </source>
</evidence>
<dbReference type="GO" id="GO:0005886">
    <property type="term" value="C:plasma membrane"/>
    <property type="evidence" value="ECO:0007669"/>
    <property type="project" value="UniProtKB-SubCell"/>
</dbReference>
<keyword evidence="4 10" id="KW-1003">Cell membrane</keyword>
<feature type="domain" description="FtsX extracellular" evidence="13">
    <location>
        <begin position="59"/>
        <end position="158"/>
    </location>
</feature>
<comment type="similarity">
    <text evidence="2 10">Belongs to the ABC-4 integral membrane protein family. FtsX subfamily.</text>
</comment>
<feature type="domain" description="ABC3 transporter permease C-terminal" evidence="12">
    <location>
        <begin position="181"/>
        <end position="302"/>
    </location>
</feature>
<comment type="function">
    <text evidence="10">Part of the ABC transporter FtsEX involved in asymmetric cellular division facilitating the initiation of sporulation.</text>
</comment>
<evidence type="ECO:0000256" key="10">
    <source>
        <dbReference type="PIRNR" id="PIRNR003097"/>
    </source>
</evidence>
<dbReference type="Pfam" id="PF02687">
    <property type="entry name" value="FtsX"/>
    <property type="match status" value="1"/>
</dbReference>
<keyword evidence="5 10" id="KW-0132">Cell division</keyword>
<evidence type="ECO:0000256" key="6">
    <source>
        <dbReference type="ARBA" id="ARBA00022692"/>
    </source>
</evidence>
<accession>A0A4Q1RJI5</accession>
<keyword evidence="6 11" id="KW-0812">Transmembrane</keyword>
<dbReference type="OrthoDB" id="9812531at2"/>
<evidence type="ECO:0000256" key="3">
    <source>
        <dbReference type="ARBA" id="ARBA00021907"/>
    </source>
</evidence>
<dbReference type="PANTHER" id="PTHR47755:SF1">
    <property type="entry name" value="CELL DIVISION PROTEIN FTSX"/>
    <property type="match status" value="1"/>
</dbReference>
<dbReference type="InterPro" id="IPR058204">
    <property type="entry name" value="FtsX_firmicutes-type"/>
</dbReference>
<keyword evidence="9 10" id="KW-0131">Cell cycle</keyword>
<dbReference type="InterPro" id="IPR040690">
    <property type="entry name" value="FtsX_ECD"/>
</dbReference>
<dbReference type="AlphaFoldDB" id="A0A4Q1RJI5"/>
<sequence length="305" mass="33729">MRISTIGYSAKQGIKNIWRNIMFSAASIATMTACIFLFGLFFSLLINFRYIVKNAEEGVAVTVLFDDGVDQATINSIGEQIKSYKGVTKVEYVSAEEAWDEWSKQYFGNTELASEMAEGFKNDNPLANSSSYSVYVDKIEHQDALVKYIEGLDGVREVNQLKGATQTLSSFNTLLTYISVAIILILLCVAVFLISNTVAIGISIRKEEIGIMKLIGATNFFVRAPFLIEGMIIGLIGAIIPLVLLFVMYKKVIEYVLTKFSMLSSVVQFMSVTQVFEVLTPVALILGMGIGLFGSVITIRKHLRV</sequence>
<proteinExistence type="inferred from homology"/>
<comment type="subcellular location">
    <subcellularLocation>
        <location evidence="1">Cell membrane</location>
        <topology evidence="1">Multi-pass membrane protein</topology>
    </subcellularLocation>
</comment>
<organism evidence="14 15">
    <name type="scientific">Blautia faecicola</name>
    <dbReference type="NCBI Taxonomy" id="2509240"/>
    <lineage>
        <taxon>Bacteria</taxon>
        <taxon>Bacillati</taxon>
        <taxon>Bacillota</taxon>
        <taxon>Clostridia</taxon>
        <taxon>Lachnospirales</taxon>
        <taxon>Lachnospiraceae</taxon>
        <taxon>Blautia</taxon>
    </lineage>
</organism>
<dbReference type="RefSeq" id="WP_106491847.1">
    <property type="nucleotide sequence ID" value="NZ_DAWBJR010000009.1"/>
</dbReference>
<dbReference type="GO" id="GO:0051301">
    <property type="term" value="P:cell division"/>
    <property type="evidence" value="ECO:0007669"/>
    <property type="project" value="UniProtKB-KW"/>
</dbReference>
<evidence type="ECO:0000259" key="13">
    <source>
        <dbReference type="Pfam" id="PF18075"/>
    </source>
</evidence>
<evidence type="ECO:0000256" key="1">
    <source>
        <dbReference type="ARBA" id="ARBA00004651"/>
    </source>
</evidence>
<keyword evidence="8 10" id="KW-0472">Membrane</keyword>
<protein>
    <recommendedName>
        <fullName evidence="3 10">Cell division protein FtsX</fullName>
    </recommendedName>
</protein>
<gene>
    <name evidence="14" type="ORF">ETP43_12090</name>
</gene>
<feature type="transmembrane region" description="Helical" evidence="11">
    <location>
        <begin position="21"/>
        <end position="46"/>
    </location>
</feature>
<keyword evidence="7 11" id="KW-1133">Transmembrane helix</keyword>
<feature type="transmembrane region" description="Helical" evidence="11">
    <location>
        <begin position="225"/>
        <end position="249"/>
    </location>
</feature>
<evidence type="ECO:0000256" key="9">
    <source>
        <dbReference type="ARBA" id="ARBA00023306"/>
    </source>
</evidence>
<evidence type="ECO:0000256" key="2">
    <source>
        <dbReference type="ARBA" id="ARBA00007379"/>
    </source>
</evidence>
<dbReference type="InterPro" id="IPR004513">
    <property type="entry name" value="FtsX"/>
</dbReference>
<evidence type="ECO:0000313" key="14">
    <source>
        <dbReference type="EMBL" id="RXS75872.1"/>
    </source>
</evidence>